<sequence length="305" mass="32284">MGRVIRSQRKGRGSVFKSHNTHRKGAAKYRVLDAAERHHYIKGVVKDIIHDPGRGAPLAKVVYRDPVRYKLQKTLTIAPEGVYSGQFVYSGKKAVLSVGNTLPLGEMPEGTIVCNVESKTGDRGTLARCSGDYVIVVAHNPDSGITRIKLPSGSKKVVSSSCRATVGQVAGGGRTEKPMLKAGRAYHAAKAKRNSWPKGYQRGQGRQGVSRLAGCEEAASSLQQRQRLAAWPLAACWLQQLLQWAGRRLAGCCRRWQAGGGAAAAAAAAGCKRAAAAAGVQLQDVVGHVASGGHCNRLVCSLGGA</sequence>
<dbReference type="InterPro" id="IPR002171">
    <property type="entry name" value="Ribosomal_uL2"/>
</dbReference>
<dbReference type="FunFam" id="2.40.50.140:FF:000020">
    <property type="entry name" value="60S ribosomal protein L2"/>
    <property type="match status" value="1"/>
</dbReference>
<dbReference type="SMART" id="SM01383">
    <property type="entry name" value="Ribosomal_L2"/>
    <property type="match status" value="1"/>
</dbReference>
<dbReference type="STRING" id="3088.A0A383VZK9"/>
<dbReference type="InterPro" id="IPR012340">
    <property type="entry name" value="NA-bd_OB-fold"/>
</dbReference>
<keyword evidence="3" id="KW-0687">Ribonucleoprotein</keyword>
<dbReference type="Gene3D" id="4.10.950.10">
    <property type="entry name" value="Ribosomal protein L2, domain 3"/>
    <property type="match status" value="1"/>
</dbReference>
<dbReference type="Pfam" id="PF00181">
    <property type="entry name" value="Ribosomal_L2_N"/>
    <property type="match status" value="1"/>
</dbReference>
<dbReference type="GO" id="GO:0003735">
    <property type="term" value="F:structural constituent of ribosome"/>
    <property type="evidence" value="ECO:0007669"/>
    <property type="project" value="InterPro"/>
</dbReference>
<keyword evidence="8" id="KW-1185">Reference proteome</keyword>
<reference evidence="7 8" key="1">
    <citation type="submission" date="2016-10" db="EMBL/GenBank/DDBJ databases">
        <authorList>
            <person name="Cai Z."/>
        </authorList>
    </citation>
    <scope>NUCLEOTIDE SEQUENCE [LARGE SCALE GENOMIC DNA]</scope>
</reference>
<dbReference type="GO" id="GO:0003723">
    <property type="term" value="F:RNA binding"/>
    <property type="evidence" value="ECO:0007669"/>
    <property type="project" value="TreeGrafter"/>
</dbReference>
<evidence type="ECO:0000313" key="7">
    <source>
        <dbReference type="EMBL" id="SZX70272.1"/>
    </source>
</evidence>
<dbReference type="AlphaFoldDB" id="A0A383VZK9"/>
<evidence type="ECO:0000259" key="5">
    <source>
        <dbReference type="SMART" id="SM01382"/>
    </source>
</evidence>
<feature type="domain" description="Large ribosomal subunit protein uL2 RNA-binding" evidence="6">
    <location>
        <begin position="11"/>
        <end position="90"/>
    </location>
</feature>
<dbReference type="InterPro" id="IPR008991">
    <property type="entry name" value="Translation_prot_SH3-like_sf"/>
</dbReference>
<dbReference type="InterPro" id="IPR014722">
    <property type="entry name" value="Rib_uL2_dom2"/>
</dbReference>
<dbReference type="PANTHER" id="PTHR13691">
    <property type="entry name" value="RIBOSOMAL PROTEIN L2"/>
    <property type="match status" value="1"/>
</dbReference>
<evidence type="ECO:0000256" key="3">
    <source>
        <dbReference type="ARBA" id="ARBA00023274"/>
    </source>
</evidence>
<dbReference type="GO" id="GO:0002181">
    <property type="term" value="P:cytoplasmic translation"/>
    <property type="evidence" value="ECO:0007669"/>
    <property type="project" value="TreeGrafter"/>
</dbReference>
<dbReference type="Gene3D" id="2.30.30.30">
    <property type="match status" value="1"/>
</dbReference>
<dbReference type="InterPro" id="IPR014726">
    <property type="entry name" value="Ribosomal_uL2_dom3"/>
</dbReference>
<evidence type="ECO:0000256" key="4">
    <source>
        <dbReference type="SAM" id="MobiDB-lite"/>
    </source>
</evidence>
<gene>
    <name evidence="7" type="ORF">BQ4739_LOCUS10498</name>
</gene>
<feature type="domain" description="Large ribosomal subunit protein uL2 C-terminal" evidence="5">
    <location>
        <begin position="96"/>
        <end position="215"/>
    </location>
</feature>
<evidence type="ECO:0000256" key="2">
    <source>
        <dbReference type="ARBA" id="ARBA00022980"/>
    </source>
</evidence>
<evidence type="ECO:0000259" key="6">
    <source>
        <dbReference type="SMART" id="SM01383"/>
    </source>
</evidence>
<dbReference type="EMBL" id="FNXT01000984">
    <property type="protein sequence ID" value="SZX70272.1"/>
    <property type="molecule type" value="Genomic_DNA"/>
</dbReference>
<evidence type="ECO:0000313" key="8">
    <source>
        <dbReference type="Proteomes" id="UP000256970"/>
    </source>
</evidence>
<dbReference type="SUPFAM" id="SSF50104">
    <property type="entry name" value="Translation proteins SH3-like domain"/>
    <property type="match status" value="1"/>
</dbReference>
<dbReference type="InterPro" id="IPR022669">
    <property type="entry name" value="Ribosomal_uL2_C"/>
</dbReference>
<accession>A0A383VZK9</accession>
<dbReference type="Pfam" id="PF03947">
    <property type="entry name" value="Ribosomal_L2_C"/>
    <property type="match status" value="1"/>
</dbReference>
<organism evidence="7 8">
    <name type="scientific">Tetradesmus obliquus</name>
    <name type="common">Green alga</name>
    <name type="synonym">Acutodesmus obliquus</name>
    <dbReference type="NCBI Taxonomy" id="3088"/>
    <lineage>
        <taxon>Eukaryota</taxon>
        <taxon>Viridiplantae</taxon>
        <taxon>Chlorophyta</taxon>
        <taxon>core chlorophytes</taxon>
        <taxon>Chlorophyceae</taxon>
        <taxon>CS clade</taxon>
        <taxon>Sphaeropleales</taxon>
        <taxon>Scenedesmaceae</taxon>
        <taxon>Tetradesmus</taxon>
    </lineage>
</organism>
<dbReference type="Gene3D" id="2.40.50.140">
    <property type="entry name" value="Nucleic acid-binding proteins"/>
    <property type="match status" value="1"/>
</dbReference>
<proteinExistence type="inferred from homology"/>
<keyword evidence="2" id="KW-0689">Ribosomal protein</keyword>
<dbReference type="Proteomes" id="UP000256970">
    <property type="component" value="Unassembled WGS sequence"/>
</dbReference>
<feature type="region of interest" description="Disordered" evidence="4">
    <location>
        <begin position="1"/>
        <end position="22"/>
    </location>
</feature>
<protein>
    <submittedName>
        <fullName evidence="7">Uncharacterized protein</fullName>
    </submittedName>
</protein>
<dbReference type="SMART" id="SM01382">
    <property type="entry name" value="Ribosomal_L2_C"/>
    <property type="match status" value="1"/>
</dbReference>
<dbReference type="InterPro" id="IPR022666">
    <property type="entry name" value="Ribosomal_uL2_RNA-bd_dom"/>
</dbReference>
<feature type="compositionally biased region" description="Basic residues" evidence="4">
    <location>
        <begin position="1"/>
        <end position="12"/>
    </location>
</feature>
<dbReference type="SUPFAM" id="SSF50249">
    <property type="entry name" value="Nucleic acid-binding proteins"/>
    <property type="match status" value="1"/>
</dbReference>
<dbReference type="PANTHER" id="PTHR13691:SF16">
    <property type="entry name" value="LARGE RIBOSOMAL SUBUNIT PROTEIN UL2"/>
    <property type="match status" value="1"/>
</dbReference>
<evidence type="ECO:0000256" key="1">
    <source>
        <dbReference type="ARBA" id="ARBA00005636"/>
    </source>
</evidence>
<dbReference type="FunFam" id="2.30.30.30:FF:000006">
    <property type="entry name" value="60S ribosomal protein L8"/>
    <property type="match status" value="1"/>
</dbReference>
<dbReference type="GO" id="GO:0022625">
    <property type="term" value="C:cytosolic large ribosomal subunit"/>
    <property type="evidence" value="ECO:0007669"/>
    <property type="project" value="TreeGrafter"/>
</dbReference>
<comment type="similarity">
    <text evidence="1">Belongs to the universal ribosomal protein uL2 family.</text>
</comment>
<name>A0A383VZK9_TETOB</name>